<keyword evidence="5" id="KW-1185">Reference proteome</keyword>
<organism evidence="4 5">
    <name type="scientific">Dongia mobilis</name>
    <dbReference type="NCBI Taxonomy" id="578943"/>
    <lineage>
        <taxon>Bacteria</taxon>
        <taxon>Pseudomonadati</taxon>
        <taxon>Pseudomonadota</taxon>
        <taxon>Alphaproteobacteria</taxon>
        <taxon>Rhodospirillales</taxon>
        <taxon>Dongiaceae</taxon>
        <taxon>Dongia</taxon>
    </lineage>
</organism>
<keyword evidence="4" id="KW-0966">Cell projection</keyword>
<keyword evidence="4" id="KW-0969">Cilium</keyword>
<dbReference type="EMBL" id="SNYW01000006">
    <property type="protein sequence ID" value="TDQ84369.1"/>
    <property type="molecule type" value="Genomic_DNA"/>
</dbReference>
<dbReference type="GO" id="GO:1902209">
    <property type="term" value="P:negative regulation of bacterial-type flagellum assembly"/>
    <property type="evidence" value="ECO:0007669"/>
    <property type="project" value="InterPro"/>
</dbReference>
<proteinExistence type="predicted"/>
<dbReference type="GO" id="GO:0006402">
    <property type="term" value="P:mRNA catabolic process"/>
    <property type="evidence" value="ECO:0007669"/>
    <property type="project" value="InterPro"/>
</dbReference>
<dbReference type="InterPro" id="IPR009967">
    <property type="entry name" value="Flagellum_FlbT"/>
</dbReference>
<gene>
    <name evidence="4" type="ORF">A8950_0920</name>
</gene>
<keyword evidence="1" id="KW-0678">Repressor</keyword>
<keyword evidence="3" id="KW-0694">RNA-binding</keyword>
<dbReference type="GO" id="GO:0044781">
    <property type="term" value="P:bacterial-type flagellum organization"/>
    <property type="evidence" value="ECO:0007669"/>
    <property type="project" value="UniProtKB-KW"/>
</dbReference>
<keyword evidence="4" id="KW-0282">Flagellum</keyword>
<protein>
    <submittedName>
        <fullName evidence="4">Flagellar protein FlbT</fullName>
    </submittedName>
</protein>
<dbReference type="Proteomes" id="UP000295783">
    <property type="component" value="Unassembled WGS sequence"/>
</dbReference>
<evidence type="ECO:0000313" key="4">
    <source>
        <dbReference type="EMBL" id="TDQ84369.1"/>
    </source>
</evidence>
<evidence type="ECO:0000256" key="2">
    <source>
        <dbReference type="ARBA" id="ARBA00022795"/>
    </source>
</evidence>
<reference evidence="4 5" key="1">
    <citation type="submission" date="2019-03" db="EMBL/GenBank/DDBJ databases">
        <title>Genomic Encyclopedia of Type Strains, Phase III (KMG-III): the genomes of soil and plant-associated and newly described type strains.</title>
        <authorList>
            <person name="Whitman W."/>
        </authorList>
    </citation>
    <scope>NUCLEOTIDE SEQUENCE [LARGE SCALE GENOMIC DNA]</scope>
    <source>
        <strain evidence="4 5">CGMCC 1.7660</strain>
    </source>
</reference>
<evidence type="ECO:0000313" key="5">
    <source>
        <dbReference type="Proteomes" id="UP000295783"/>
    </source>
</evidence>
<dbReference type="Pfam" id="PF07378">
    <property type="entry name" value="FlbT"/>
    <property type="match status" value="1"/>
</dbReference>
<evidence type="ECO:0000256" key="3">
    <source>
        <dbReference type="ARBA" id="ARBA00022884"/>
    </source>
</evidence>
<dbReference type="RefSeq" id="WP_133612396.1">
    <property type="nucleotide sequence ID" value="NZ_SNYW01000006.1"/>
</dbReference>
<name>A0A4R6WVA4_9PROT</name>
<dbReference type="OrthoDB" id="8561314at2"/>
<sequence length="118" mass="13531">MPLKFTLRPGEKVIVNGAVIGRGEEPGSFYLFNKANFLRGREVMKEEKADTIEKKLYLIIQLIYLFPEDAPGNLEKFEIILAETMRHRPDSLTELTEVARLVHSGDYYRALKATAKLF</sequence>
<evidence type="ECO:0000256" key="1">
    <source>
        <dbReference type="ARBA" id="ARBA00022491"/>
    </source>
</evidence>
<dbReference type="GO" id="GO:0048027">
    <property type="term" value="F:mRNA 5'-UTR binding"/>
    <property type="evidence" value="ECO:0007669"/>
    <property type="project" value="InterPro"/>
</dbReference>
<comment type="caution">
    <text evidence="4">The sequence shown here is derived from an EMBL/GenBank/DDBJ whole genome shotgun (WGS) entry which is preliminary data.</text>
</comment>
<accession>A0A4R6WVA4</accession>
<dbReference type="AlphaFoldDB" id="A0A4R6WVA4"/>
<keyword evidence="2" id="KW-1005">Bacterial flagellum biogenesis</keyword>